<proteinExistence type="predicted"/>
<evidence type="ECO:0000313" key="2">
    <source>
        <dbReference type="Proteomes" id="UP000296284"/>
    </source>
</evidence>
<protein>
    <recommendedName>
        <fullName evidence="3">Phage tail protein</fullName>
    </recommendedName>
</protein>
<keyword evidence="2" id="KW-1185">Reference proteome</keyword>
<dbReference type="EMBL" id="CP038469">
    <property type="protein sequence ID" value="QBX79441.1"/>
    <property type="molecule type" value="Genomic_DNA"/>
</dbReference>
<evidence type="ECO:0008006" key="3">
    <source>
        <dbReference type="Google" id="ProtNLM"/>
    </source>
</evidence>
<gene>
    <name evidence="1" type="ORF">E4Z61_03330</name>
</gene>
<reference evidence="1 2" key="1">
    <citation type="submission" date="2019-03" db="EMBL/GenBank/DDBJ databases">
        <title>Complete genome sequence of Citrobacter sp. SNU WT2 isolated from diseased rainbow trout.</title>
        <authorList>
            <person name="Oh W.T."/>
            <person name="Park S.C."/>
        </authorList>
    </citation>
    <scope>NUCLEOTIDE SEQUENCE [LARGE SCALE GENOMIC DNA]</scope>
    <source>
        <strain evidence="1 2">SNU WT2</strain>
    </source>
</reference>
<name>A0ABX5T328_9ENTR</name>
<sequence length="316" mass="33743">MSDPVSGTTVQEEVCTVIEQSGLTLNKAQHDQLYKAIMQLITNQIPAALLKKNNLSDLIDKALARANLELKSAAIRDVTASNFDTTPGRLMQVGDFGIGGTTISIPNGSDVHAYFIGKPTGKYRAGSEVTGAAYPGQSWHEFDWMNYGANYGFLIEYTTDGRSAKHVLVNGAWIGVYEFLTSAGGSFNSTFKFGRVETLPQEQNPTVLFSRTGPDGTIVSGVELNWYANKVIIGIARNGSDGVQGLSITMNGNNLVSIDPSGNVWAVGNISSHSGVNAMSDVRSERNISSAGIIRAGAGLFDTPVFGFISLIIHSQ</sequence>
<dbReference type="RefSeq" id="WP_135321522.1">
    <property type="nucleotide sequence ID" value="NZ_CP038469.1"/>
</dbReference>
<dbReference type="Proteomes" id="UP000296284">
    <property type="component" value="Chromosome"/>
</dbReference>
<organism evidence="1 2">
    <name type="scientific">Citrobacter tructae</name>
    <dbReference type="NCBI Taxonomy" id="2562449"/>
    <lineage>
        <taxon>Bacteria</taxon>
        <taxon>Pseudomonadati</taxon>
        <taxon>Pseudomonadota</taxon>
        <taxon>Gammaproteobacteria</taxon>
        <taxon>Enterobacterales</taxon>
        <taxon>Enterobacteriaceae</taxon>
        <taxon>Citrobacter</taxon>
    </lineage>
</organism>
<evidence type="ECO:0000313" key="1">
    <source>
        <dbReference type="EMBL" id="QBX79441.1"/>
    </source>
</evidence>
<accession>A0ABX5T328</accession>